<protein>
    <submittedName>
        <fullName evidence="2">Uncharacterized protein</fullName>
    </submittedName>
</protein>
<reference evidence="2 3" key="1">
    <citation type="submission" date="2022-05" db="EMBL/GenBank/DDBJ databases">
        <title>Chromosome-level reference genomes for two strains of Caenorhabditis briggsae: an improved platform for comparative genomics.</title>
        <authorList>
            <person name="Stevens L."/>
            <person name="Andersen E.C."/>
        </authorList>
    </citation>
    <scope>NUCLEOTIDE SEQUENCE [LARGE SCALE GENOMIC DNA]</scope>
    <source>
        <strain evidence="2">QX1410_ONT</strain>
        <tissue evidence="2">Whole-organism</tissue>
    </source>
</reference>
<feature type="region of interest" description="Disordered" evidence="1">
    <location>
        <begin position="1"/>
        <end position="31"/>
    </location>
</feature>
<dbReference type="AlphaFoldDB" id="A0AAE8ZVR8"/>
<evidence type="ECO:0000313" key="3">
    <source>
        <dbReference type="Proteomes" id="UP000827892"/>
    </source>
</evidence>
<gene>
    <name evidence="2" type="ORF">L3Y34_012959</name>
</gene>
<evidence type="ECO:0000256" key="1">
    <source>
        <dbReference type="SAM" id="MobiDB-lite"/>
    </source>
</evidence>
<evidence type="ECO:0000313" key="2">
    <source>
        <dbReference type="EMBL" id="ULT83994.1"/>
    </source>
</evidence>
<sequence>MHRNWSSWSCQSADKDVPIQQSSGDSPCAPAINPFSDNHLLASLSEKWIPRKTSHHSPMIRLLDKFGNLSDLGSDSNSEKATSTTRRYTWDAVDRGRLKSAGDRIRL</sequence>
<feature type="compositionally biased region" description="Polar residues" evidence="1">
    <location>
        <begin position="1"/>
        <end position="12"/>
    </location>
</feature>
<organism evidence="2 3">
    <name type="scientific">Caenorhabditis briggsae</name>
    <dbReference type="NCBI Taxonomy" id="6238"/>
    <lineage>
        <taxon>Eukaryota</taxon>
        <taxon>Metazoa</taxon>
        <taxon>Ecdysozoa</taxon>
        <taxon>Nematoda</taxon>
        <taxon>Chromadorea</taxon>
        <taxon>Rhabditida</taxon>
        <taxon>Rhabditina</taxon>
        <taxon>Rhabditomorpha</taxon>
        <taxon>Rhabditoidea</taxon>
        <taxon>Rhabditidae</taxon>
        <taxon>Peloderinae</taxon>
        <taxon>Caenorhabditis</taxon>
    </lineage>
</organism>
<proteinExistence type="predicted"/>
<dbReference type="EMBL" id="CP090896">
    <property type="protein sequence ID" value="ULT83994.1"/>
    <property type="molecule type" value="Genomic_DNA"/>
</dbReference>
<dbReference type="Proteomes" id="UP000827892">
    <property type="component" value="Chromosome X"/>
</dbReference>
<name>A0AAE8ZVR8_CAEBR</name>
<accession>A0AAE8ZVR8</accession>